<feature type="transmembrane region" description="Helical" evidence="5">
    <location>
        <begin position="352"/>
        <end position="375"/>
    </location>
</feature>
<proteinExistence type="predicted"/>
<protein>
    <recommendedName>
        <fullName evidence="6">Wax synthase domain-containing protein</fullName>
    </recommendedName>
</protein>
<evidence type="ECO:0000313" key="8">
    <source>
        <dbReference type="Proteomes" id="UP001307849"/>
    </source>
</evidence>
<evidence type="ECO:0000256" key="2">
    <source>
        <dbReference type="ARBA" id="ARBA00022692"/>
    </source>
</evidence>
<dbReference type="AlphaFoldDB" id="A0AAN8RQ44"/>
<gene>
    <name evidence="7" type="ORF">TWF506_005820</name>
</gene>
<dbReference type="Proteomes" id="UP001307849">
    <property type="component" value="Unassembled WGS sequence"/>
</dbReference>
<feature type="transmembrane region" description="Helical" evidence="5">
    <location>
        <begin position="159"/>
        <end position="184"/>
    </location>
</feature>
<evidence type="ECO:0000313" key="7">
    <source>
        <dbReference type="EMBL" id="KAK6518683.1"/>
    </source>
</evidence>
<feature type="domain" description="Wax synthase" evidence="6">
    <location>
        <begin position="253"/>
        <end position="334"/>
    </location>
</feature>
<feature type="transmembrane region" description="Helical" evidence="5">
    <location>
        <begin position="311"/>
        <end position="332"/>
    </location>
</feature>
<evidence type="ECO:0000256" key="5">
    <source>
        <dbReference type="SAM" id="Phobius"/>
    </source>
</evidence>
<evidence type="ECO:0000256" key="3">
    <source>
        <dbReference type="ARBA" id="ARBA00022989"/>
    </source>
</evidence>
<accession>A0AAN8RQ44</accession>
<evidence type="ECO:0000256" key="4">
    <source>
        <dbReference type="ARBA" id="ARBA00023136"/>
    </source>
</evidence>
<reference evidence="7 8" key="1">
    <citation type="submission" date="2019-10" db="EMBL/GenBank/DDBJ databases">
        <authorList>
            <person name="Palmer J.M."/>
        </authorList>
    </citation>
    <scope>NUCLEOTIDE SEQUENCE [LARGE SCALE GENOMIC DNA]</scope>
    <source>
        <strain evidence="7 8">TWF506</strain>
    </source>
</reference>
<comment type="subcellular location">
    <subcellularLocation>
        <location evidence="1">Membrane</location>
        <topology evidence="1">Multi-pass membrane protein</topology>
    </subcellularLocation>
</comment>
<sequence>MAPNTLQLACLTTPILTITILSLPTTSLLRQILYPLPALLFLQALLSPPKFPSSDNNSIEEAFKLGTLCASFGFAFCHYLYAHGFHTPKYFNRLKKTTIYHDDINREDVRYAKEEYPGTLWGRIEWSLSLITALRGIGWNFQISNLPDTTYPPSKRSCILQTIGTIILAHTAWFTSGAICGFLARLLRDPGYAARYPLFYTVFANLGVQMAVVSGAWGIRNIVFTVLVSSYLKVLFVGFGNGEEGGWGDFRMWPRMFGYFEDCWSVKNVWGKVWHQSIRKCIQVPGDKMANLIFGKNPKLLSKPIQQLRHIFLLFSAFSISGLIHVSGSYFIVVGTDYTQPPPTTNSPPWYYTFLFFISQAAFITIEEIVIWILGVSNDGEVVKKSWVRWGVGVGYTTVWFILCTPVLWADPESRVVGFFPIGKEGEGYAHVFDRIDRF</sequence>
<comment type="caution">
    <text evidence="7">The sequence shown here is derived from an EMBL/GenBank/DDBJ whole genome shotgun (WGS) entry which is preliminary data.</text>
</comment>
<feature type="transmembrane region" description="Helical" evidence="5">
    <location>
        <begin position="387"/>
        <end position="409"/>
    </location>
</feature>
<evidence type="ECO:0000259" key="6">
    <source>
        <dbReference type="Pfam" id="PF13813"/>
    </source>
</evidence>
<feature type="transmembrane region" description="Helical" evidence="5">
    <location>
        <begin position="196"/>
        <end position="216"/>
    </location>
</feature>
<evidence type="ECO:0000256" key="1">
    <source>
        <dbReference type="ARBA" id="ARBA00004141"/>
    </source>
</evidence>
<dbReference type="GO" id="GO:0016020">
    <property type="term" value="C:membrane"/>
    <property type="evidence" value="ECO:0007669"/>
    <property type="project" value="UniProtKB-SubCell"/>
</dbReference>
<dbReference type="EMBL" id="JAVHJM010000002">
    <property type="protein sequence ID" value="KAK6518683.1"/>
    <property type="molecule type" value="Genomic_DNA"/>
</dbReference>
<dbReference type="InterPro" id="IPR032805">
    <property type="entry name" value="Wax_synthase_dom"/>
</dbReference>
<keyword evidence="8" id="KW-1185">Reference proteome</keyword>
<dbReference type="Pfam" id="PF13813">
    <property type="entry name" value="MBOAT_2"/>
    <property type="match status" value="1"/>
</dbReference>
<organism evidence="7 8">
    <name type="scientific">Arthrobotrys conoides</name>
    <dbReference type="NCBI Taxonomy" id="74498"/>
    <lineage>
        <taxon>Eukaryota</taxon>
        <taxon>Fungi</taxon>
        <taxon>Dikarya</taxon>
        <taxon>Ascomycota</taxon>
        <taxon>Pezizomycotina</taxon>
        <taxon>Orbiliomycetes</taxon>
        <taxon>Orbiliales</taxon>
        <taxon>Orbiliaceae</taxon>
        <taxon>Arthrobotrys</taxon>
    </lineage>
</organism>
<keyword evidence="4 5" id="KW-0472">Membrane</keyword>
<keyword evidence="3 5" id="KW-1133">Transmembrane helix</keyword>
<keyword evidence="2 5" id="KW-0812">Transmembrane</keyword>
<name>A0AAN8RQ44_9PEZI</name>
<feature type="transmembrane region" description="Helical" evidence="5">
    <location>
        <begin position="63"/>
        <end position="81"/>
    </location>
</feature>